<dbReference type="InterPro" id="IPR036875">
    <property type="entry name" value="Znf_CCHC_sf"/>
</dbReference>
<protein>
    <recommendedName>
        <fullName evidence="3">CCHC-type domain-containing protein</fullName>
    </recommendedName>
</protein>
<dbReference type="PROSITE" id="PS50158">
    <property type="entry name" value="ZF_CCHC"/>
    <property type="match status" value="1"/>
</dbReference>
<keyword evidence="1" id="KW-0863">Zinc-finger</keyword>
<name>A0A7J0DAY5_9ERIC</name>
<comment type="caution">
    <text evidence="4">The sequence shown here is derived from an EMBL/GenBank/DDBJ whole genome shotgun (WGS) entry which is preliminary data.</text>
</comment>
<evidence type="ECO:0000313" key="5">
    <source>
        <dbReference type="Proteomes" id="UP000585474"/>
    </source>
</evidence>
<reference evidence="5" key="1">
    <citation type="submission" date="2019-07" db="EMBL/GenBank/DDBJ databases">
        <title>De Novo Assembly of kiwifruit Actinidia rufa.</title>
        <authorList>
            <person name="Sugita-Konishi S."/>
            <person name="Sato K."/>
            <person name="Mori E."/>
            <person name="Abe Y."/>
            <person name="Kisaki G."/>
            <person name="Hamano K."/>
            <person name="Suezawa K."/>
            <person name="Otani M."/>
            <person name="Fukuda T."/>
            <person name="Manabe T."/>
            <person name="Gomi K."/>
            <person name="Tabuchi M."/>
            <person name="Akimitsu K."/>
            <person name="Kataoka I."/>
        </authorList>
    </citation>
    <scope>NUCLEOTIDE SEQUENCE [LARGE SCALE GENOMIC DNA]</scope>
    <source>
        <strain evidence="5">cv. Fuchu</strain>
    </source>
</reference>
<sequence length="112" mass="12884">MSTSRPSNATRGRRTTEPTRTTQQANISGGKAGHNTVQGQGTVRCYRCSELGHRSNECPKRKAIVRSILVKTKKDWKKARKTWKMKIFVKKLVRQQLLTKRTLKETWLVMSL</sequence>
<organism evidence="4 5">
    <name type="scientific">Actinidia rufa</name>
    <dbReference type="NCBI Taxonomy" id="165716"/>
    <lineage>
        <taxon>Eukaryota</taxon>
        <taxon>Viridiplantae</taxon>
        <taxon>Streptophyta</taxon>
        <taxon>Embryophyta</taxon>
        <taxon>Tracheophyta</taxon>
        <taxon>Spermatophyta</taxon>
        <taxon>Magnoliopsida</taxon>
        <taxon>eudicotyledons</taxon>
        <taxon>Gunneridae</taxon>
        <taxon>Pentapetalae</taxon>
        <taxon>asterids</taxon>
        <taxon>Ericales</taxon>
        <taxon>Actinidiaceae</taxon>
        <taxon>Actinidia</taxon>
    </lineage>
</organism>
<keyword evidence="1" id="KW-0479">Metal-binding</keyword>
<proteinExistence type="predicted"/>
<evidence type="ECO:0000256" key="2">
    <source>
        <dbReference type="SAM" id="MobiDB-lite"/>
    </source>
</evidence>
<dbReference type="Gene3D" id="4.10.60.10">
    <property type="entry name" value="Zinc finger, CCHC-type"/>
    <property type="match status" value="1"/>
</dbReference>
<feature type="domain" description="CCHC-type" evidence="3">
    <location>
        <begin position="44"/>
        <end position="60"/>
    </location>
</feature>
<dbReference type="InterPro" id="IPR001878">
    <property type="entry name" value="Znf_CCHC"/>
</dbReference>
<dbReference type="Proteomes" id="UP000585474">
    <property type="component" value="Unassembled WGS sequence"/>
</dbReference>
<evidence type="ECO:0000256" key="1">
    <source>
        <dbReference type="PROSITE-ProRule" id="PRU00047"/>
    </source>
</evidence>
<dbReference type="GO" id="GO:0003676">
    <property type="term" value="F:nucleic acid binding"/>
    <property type="evidence" value="ECO:0007669"/>
    <property type="project" value="InterPro"/>
</dbReference>
<dbReference type="EMBL" id="BJWL01000141">
    <property type="protein sequence ID" value="GFS31303.1"/>
    <property type="molecule type" value="Genomic_DNA"/>
</dbReference>
<dbReference type="SUPFAM" id="SSF57756">
    <property type="entry name" value="Retrovirus zinc finger-like domains"/>
    <property type="match status" value="1"/>
</dbReference>
<keyword evidence="5" id="KW-1185">Reference proteome</keyword>
<evidence type="ECO:0000259" key="3">
    <source>
        <dbReference type="PROSITE" id="PS50158"/>
    </source>
</evidence>
<dbReference type="OrthoDB" id="1751737at2759"/>
<gene>
    <name evidence="4" type="ORF">Acr_00g0016690</name>
</gene>
<keyword evidence="1" id="KW-0862">Zinc</keyword>
<dbReference type="Pfam" id="PF00098">
    <property type="entry name" value="zf-CCHC"/>
    <property type="match status" value="1"/>
</dbReference>
<dbReference type="SMART" id="SM00343">
    <property type="entry name" value="ZnF_C2HC"/>
    <property type="match status" value="1"/>
</dbReference>
<feature type="region of interest" description="Disordered" evidence="2">
    <location>
        <begin position="1"/>
        <end position="36"/>
    </location>
</feature>
<evidence type="ECO:0000313" key="4">
    <source>
        <dbReference type="EMBL" id="GFS31303.1"/>
    </source>
</evidence>
<dbReference type="AlphaFoldDB" id="A0A7J0DAY5"/>
<dbReference type="GO" id="GO:0008270">
    <property type="term" value="F:zinc ion binding"/>
    <property type="evidence" value="ECO:0007669"/>
    <property type="project" value="UniProtKB-KW"/>
</dbReference>
<accession>A0A7J0DAY5</accession>